<dbReference type="EMBL" id="SDIL01000025">
    <property type="protein sequence ID" value="RXK39892.1"/>
    <property type="molecule type" value="Genomic_DNA"/>
</dbReference>
<evidence type="ECO:0000256" key="4">
    <source>
        <dbReference type="ARBA" id="ARBA00023136"/>
    </source>
</evidence>
<dbReference type="AlphaFoldDB" id="A0A4Q1BQ29"/>
<feature type="transmembrane region" description="Helical" evidence="6">
    <location>
        <begin position="76"/>
        <end position="99"/>
    </location>
</feature>
<dbReference type="PANTHER" id="PTHR31310:SF11">
    <property type="entry name" value="INOSITOL PHOSPHORYLCERAMIDE SYNTHASE CATALYTIC SUBUNIT AUR1"/>
    <property type="match status" value="1"/>
</dbReference>
<feature type="compositionally biased region" description="Acidic residues" evidence="5">
    <location>
        <begin position="385"/>
        <end position="395"/>
    </location>
</feature>
<dbReference type="CDD" id="cd03386">
    <property type="entry name" value="PAP2_Aur1_like"/>
    <property type="match status" value="1"/>
</dbReference>
<protein>
    <submittedName>
        <fullName evidence="8">Inositolphosphorylceramide synthase</fullName>
    </submittedName>
</protein>
<dbReference type="GO" id="GO:0016020">
    <property type="term" value="C:membrane"/>
    <property type="evidence" value="ECO:0007669"/>
    <property type="project" value="UniProtKB-SubCell"/>
</dbReference>
<accession>A0A4Q1BQ29</accession>
<feature type="transmembrane region" description="Helical" evidence="6">
    <location>
        <begin position="214"/>
        <end position="236"/>
    </location>
</feature>
<gene>
    <name evidence="8" type="ORF">M231_02826</name>
</gene>
<feature type="compositionally biased region" description="Gly residues" evidence="5">
    <location>
        <begin position="419"/>
        <end position="434"/>
    </location>
</feature>
<name>A0A4Q1BQ29_TREME</name>
<reference evidence="8 9" key="1">
    <citation type="submission" date="2016-06" db="EMBL/GenBank/DDBJ databases">
        <title>Evolution of pathogenesis and genome organization in the Tremellales.</title>
        <authorList>
            <person name="Cuomo C."/>
            <person name="Litvintseva A."/>
            <person name="Heitman J."/>
            <person name="Chen Y."/>
            <person name="Sun S."/>
            <person name="Springer D."/>
            <person name="Dromer F."/>
            <person name="Young S."/>
            <person name="Zeng Q."/>
            <person name="Chapman S."/>
            <person name="Gujja S."/>
            <person name="Saif S."/>
            <person name="Birren B."/>
        </authorList>
    </citation>
    <scope>NUCLEOTIDE SEQUENCE [LARGE SCALE GENOMIC DNA]</scope>
    <source>
        <strain evidence="8 9">ATCC 28783</strain>
    </source>
</reference>
<evidence type="ECO:0000259" key="7">
    <source>
        <dbReference type="SMART" id="SM00014"/>
    </source>
</evidence>
<dbReference type="VEuPathDB" id="FungiDB:TREMEDRAFT_22906"/>
<keyword evidence="3 6" id="KW-1133">Transmembrane helix</keyword>
<dbReference type="STRING" id="5217.A0A4Q1BQ29"/>
<dbReference type="OrthoDB" id="5784at2759"/>
<dbReference type="GO" id="GO:0006676">
    <property type="term" value="P:mannosyl diphosphorylinositol ceramide metabolic process"/>
    <property type="evidence" value="ECO:0007669"/>
    <property type="project" value="TreeGrafter"/>
</dbReference>
<sequence length="472" mass="51955">MSTRSTTSRPSNTSLPRILLSPIILLLRRILPPLSLPSLPSLLLAITSSIQRLDLSRDPRKTLRKLRSHKFTLSNSLPYIFMFLPSCYSLWIMSVPISFKLFLPTIYTISILIPITSQFVLPATPIFCWLLTFFSARFIPSSHRPKIHVALLPALESVFYGANISDLQTRYTNSILDVVAWVPYGVMHFGLPFVVGFVLWVWGPKGSIQFWGKAFGFMNLLGVLTQLVFPCAAPWYEIIHGLTPASYSMPGSPGGLMRIDRVFHSSGYTNAFGSAPLVFGAFPSLHSGCAVMEALFLSHFFPTPRAIYWGYVGILWWATMYLSHHYLIDLTGGACLSVLVFYLFMPSEFKDVDQIIWTREEGGYEMTNGHVDMDLDEEIRKLEEGEGEGEGEEDGNVNQVDGNGLGKVPVVTVTTPGEDGVGSGSMGLGGGSGSGKDNDVGDGKKKRSVSWGETKVLGEDDKGDGEMQVSQG</sequence>
<keyword evidence="9" id="KW-1185">Reference proteome</keyword>
<feature type="transmembrane region" description="Helical" evidence="6">
    <location>
        <begin position="111"/>
        <end position="135"/>
    </location>
</feature>
<evidence type="ECO:0000313" key="9">
    <source>
        <dbReference type="Proteomes" id="UP000289152"/>
    </source>
</evidence>
<keyword evidence="4 6" id="KW-0472">Membrane</keyword>
<keyword evidence="2 6" id="KW-0812">Transmembrane</keyword>
<dbReference type="InterPro" id="IPR000326">
    <property type="entry name" value="PAP2/HPO"/>
</dbReference>
<dbReference type="Pfam" id="PF14378">
    <property type="entry name" value="PAP2_3"/>
    <property type="match status" value="1"/>
</dbReference>
<evidence type="ECO:0000256" key="3">
    <source>
        <dbReference type="ARBA" id="ARBA00022989"/>
    </source>
</evidence>
<dbReference type="FunCoup" id="A0A4Q1BQ29">
    <property type="interactions" value="67"/>
</dbReference>
<evidence type="ECO:0000256" key="5">
    <source>
        <dbReference type="SAM" id="MobiDB-lite"/>
    </source>
</evidence>
<dbReference type="InterPro" id="IPR052185">
    <property type="entry name" value="IPC_Synthase-Related"/>
</dbReference>
<dbReference type="PANTHER" id="PTHR31310">
    <property type="match status" value="1"/>
</dbReference>
<evidence type="ECO:0000313" key="8">
    <source>
        <dbReference type="EMBL" id="RXK39892.1"/>
    </source>
</evidence>
<feature type="compositionally biased region" description="Low complexity" evidence="5">
    <location>
        <begin position="406"/>
        <end position="418"/>
    </location>
</feature>
<evidence type="ECO:0000256" key="6">
    <source>
        <dbReference type="SAM" id="Phobius"/>
    </source>
</evidence>
<evidence type="ECO:0000256" key="2">
    <source>
        <dbReference type="ARBA" id="ARBA00022692"/>
    </source>
</evidence>
<dbReference type="GO" id="GO:0070916">
    <property type="term" value="C:inositol phosphoceramide synthase complex"/>
    <property type="evidence" value="ECO:0007669"/>
    <property type="project" value="TreeGrafter"/>
</dbReference>
<organism evidence="8 9">
    <name type="scientific">Tremella mesenterica</name>
    <name type="common">Jelly fungus</name>
    <dbReference type="NCBI Taxonomy" id="5217"/>
    <lineage>
        <taxon>Eukaryota</taxon>
        <taxon>Fungi</taxon>
        <taxon>Dikarya</taxon>
        <taxon>Basidiomycota</taxon>
        <taxon>Agaricomycotina</taxon>
        <taxon>Tremellomycetes</taxon>
        <taxon>Tremellales</taxon>
        <taxon>Tremellaceae</taxon>
        <taxon>Tremella</taxon>
    </lineage>
</organism>
<dbReference type="GO" id="GO:0030148">
    <property type="term" value="P:sphingolipid biosynthetic process"/>
    <property type="evidence" value="ECO:0007669"/>
    <property type="project" value="TreeGrafter"/>
</dbReference>
<proteinExistence type="predicted"/>
<feature type="domain" description="Phosphatidic acid phosphatase type 2/haloperoxidase" evidence="7">
    <location>
        <begin position="205"/>
        <end position="345"/>
    </location>
</feature>
<dbReference type="Proteomes" id="UP000289152">
    <property type="component" value="Unassembled WGS sequence"/>
</dbReference>
<feature type="transmembrane region" description="Helical" evidence="6">
    <location>
        <begin position="327"/>
        <end position="345"/>
    </location>
</feature>
<feature type="transmembrane region" description="Helical" evidence="6">
    <location>
        <begin position="184"/>
        <end position="202"/>
    </location>
</feature>
<dbReference type="SMART" id="SM00014">
    <property type="entry name" value="acidPPc"/>
    <property type="match status" value="1"/>
</dbReference>
<comment type="caution">
    <text evidence="8">The sequence shown here is derived from an EMBL/GenBank/DDBJ whole genome shotgun (WGS) entry which is preliminary data.</text>
</comment>
<feature type="transmembrane region" description="Helical" evidence="6">
    <location>
        <begin position="306"/>
        <end position="322"/>
    </location>
</feature>
<comment type="subcellular location">
    <subcellularLocation>
        <location evidence="1">Membrane</location>
        <topology evidence="1">Multi-pass membrane protein</topology>
    </subcellularLocation>
</comment>
<dbReference type="InterPro" id="IPR026841">
    <property type="entry name" value="Aur1/Ipt1"/>
</dbReference>
<evidence type="ECO:0000256" key="1">
    <source>
        <dbReference type="ARBA" id="ARBA00004141"/>
    </source>
</evidence>
<feature type="region of interest" description="Disordered" evidence="5">
    <location>
        <begin position="383"/>
        <end position="472"/>
    </location>
</feature>
<dbReference type="InParanoid" id="A0A4Q1BQ29"/>